<keyword evidence="6" id="KW-0786">Thiamine pyrophosphate</keyword>
<dbReference type="InterPro" id="IPR011603">
    <property type="entry name" value="2oxoglutarate_DH_E1"/>
</dbReference>
<keyword evidence="7" id="KW-0496">Mitochondrion</keyword>
<comment type="similarity">
    <text evidence="3">Belongs to the alpha-ketoglutarate dehydrogenase family.</text>
</comment>
<gene>
    <name evidence="10" type="ORF">MSPICULIGERA_LOCUS20115</name>
</gene>
<dbReference type="GO" id="GO:0005739">
    <property type="term" value="C:mitochondrion"/>
    <property type="evidence" value="ECO:0007669"/>
    <property type="project" value="UniProtKB-SubCell"/>
</dbReference>
<evidence type="ECO:0000256" key="3">
    <source>
        <dbReference type="ARBA" id="ARBA00006936"/>
    </source>
</evidence>
<dbReference type="GO" id="GO:0016624">
    <property type="term" value="F:oxidoreductase activity, acting on the aldehyde or oxo group of donors, disulfide as acceptor"/>
    <property type="evidence" value="ECO:0007669"/>
    <property type="project" value="InterPro"/>
</dbReference>
<evidence type="ECO:0000256" key="4">
    <source>
        <dbReference type="ARBA" id="ARBA00022946"/>
    </source>
</evidence>
<organism evidence="10 11">
    <name type="scientific">Mesorhabditis spiculigera</name>
    <dbReference type="NCBI Taxonomy" id="96644"/>
    <lineage>
        <taxon>Eukaryota</taxon>
        <taxon>Metazoa</taxon>
        <taxon>Ecdysozoa</taxon>
        <taxon>Nematoda</taxon>
        <taxon>Chromadorea</taxon>
        <taxon>Rhabditida</taxon>
        <taxon>Rhabditina</taxon>
        <taxon>Rhabditomorpha</taxon>
        <taxon>Rhabditoidea</taxon>
        <taxon>Rhabditidae</taxon>
        <taxon>Mesorhabditinae</taxon>
        <taxon>Mesorhabditis</taxon>
    </lineage>
</organism>
<dbReference type="Gene3D" id="3.40.50.12470">
    <property type="match status" value="1"/>
</dbReference>
<protein>
    <submittedName>
        <fullName evidence="10">Uncharacterized protein</fullName>
    </submittedName>
</protein>
<dbReference type="InterPro" id="IPR005475">
    <property type="entry name" value="Transketolase-like_Pyr-bd"/>
</dbReference>
<comment type="caution">
    <text evidence="10">The sequence shown here is derived from an EMBL/GenBank/DDBJ whole genome shotgun (WGS) entry which is preliminary data.</text>
</comment>
<comment type="cofactor">
    <cofactor evidence="1">
        <name>thiamine diphosphate</name>
        <dbReference type="ChEBI" id="CHEBI:58937"/>
    </cofactor>
</comment>
<dbReference type="SUPFAM" id="SSF52518">
    <property type="entry name" value="Thiamin diphosphate-binding fold (THDP-binding)"/>
    <property type="match status" value="2"/>
</dbReference>
<comment type="subcellular location">
    <subcellularLocation>
        <location evidence="2">Mitochondrion</location>
    </subcellularLocation>
</comment>
<dbReference type="AlphaFoldDB" id="A0AA36D901"/>
<evidence type="ECO:0000256" key="1">
    <source>
        <dbReference type="ARBA" id="ARBA00001964"/>
    </source>
</evidence>
<feature type="domain" description="Dehydrogenase E1 component" evidence="8">
    <location>
        <begin position="210"/>
        <end position="489"/>
    </location>
</feature>
<keyword evidence="4" id="KW-0809">Transit peptide</keyword>
<evidence type="ECO:0000256" key="6">
    <source>
        <dbReference type="ARBA" id="ARBA00023052"/>
    </source>
</evidence>
<evidence type="ECO:0000256" key="5">
    <source>
        <dbReference type="ARBA" id="ARBA00023002"/>
    </source>
</evidence>
<dbReference type="PANTHER" id="PTHR23152">
    <property type="entry name" value="2-OXOGLUTARATE DEHYDROGENASE"/>
    <property type="match status" value="1"/>
</dbReference>
<proteinExistence type="inferred from homology"/>
<feature type="domain" description="Transketolase-like pyrimidine-binding" evidence="9">
    <location>
        <begin position="559"/>
        <end position="646"/>
    </location>
</feature>
<dbReference type="GO" id="GO:0030976">
    <property type="term" value="F:thiamine pyrophosphate binding"/>
    <property type="evidence" value="ECO:0007669"/>
    <property type="project" value="InterPro"/>
</dbReference>
<name>A0AA36D901_9BILA</name>
<evidence type="ECO:0000313" key="10">
    <source>
        <dbReference type="EMBL" id="CAJ0581967.1"/>
    </source>
</evidence>
<accession>A0AA36D901</accession>
<keyword evidence="5" id="KW-0560">Oxidoreductase</keyword>
<dbReference type="InterPro" id="IPR001017">
    <property type="entry name" value="DH_E1"/>
</dbReference>
<dbReference type="EMBL" id="CATQJA010002664">
    <property type="protein sequence ID" value="CAJ0581967.1"/>
    <property type="molecule type" value="Genomic_DNA"/>
</dbReference>
<dbReference type="Proteomes" id="UP001177023">
    <property type="component" value="Unassembled WGS sequence"/>
</dbReference>
<keyword evidence="11" id="KW-1185">Reference proteome</keyword>
<dbReference type="Gene3D" id="1.10.287.1150">
    <property type="entry name" value="TPP helical domain"/>
    <property type="match status" value="1"/>
</dbReference>
<dbReference type="CDD" id="cd02016">
    <property type="entry name" value="TPP_E1_OGDC_like"/>
    <property type="match status" value="1"/>
</dbReference>
<dbReference type="Gene3D" id="3.40.50.970">
    <property type="match status" value="1"/>
</dbReference>
<dbReference type="Pfam" id="PF02779">
    <property type="entry name" value="Transket_pyr"/>
    <property type="match status" value="1"/>
</dbReference>
<evidence type="ECO:0000256" key="7">
    <source>
        <dbReference type="ARBA" id="ARBA00023128"/>
    </source>
</evidence>
<evidence type="ECO:0000259" key="8">
    <source>
        <dbReference type="Pfam" id="PF00676"/>
    </source>
</evidence>
<feature type="non-terminal residue" evidence="10">
    <location>
        <position position="1"/>
    </location>
</feature>
<sequence length="648" mass="71769">MLVVLCTRGGRSLAVLNALRFRRSYHAGVGVFGHLPEPPKSTFEPTAGMSPEQAQRIHLINAYRRYGYLRADLDPLGLAKRKEVPELDPAVYGLAAEDDLPGKSLTLNDLNAQLANIYCGPIACEFMHINSWEERQWFASAFEDSVASELQNGDRKKLAELMLRCENFDHFLALKFPTVKRYGSEGAEAMYGFFSEIFHGAPEKGIQQVVVAIAHRGRLNLLAEMMEFPLTQMFRKMRGKTEFPPGVQGSGDVLSHLTSSFDHASAEGKVHVTMLPNPSHLEAVNPVAMGKARGRSRSLSLGEYSEERGARVGDGVLCVQVHGDGAFTGQGVVWESIALSQAPHFRLGGSVHLVTNNQVAFTAEAHVGRSTTHTTDIAKAFECPVIHVNGENPEEVVKATRLAMAYREKFRKDVFVNLICYRLRGHNELDDPTFTNPRIYKQVQSRESVPRMYADELISEGLTTEEEIKKLKDEHTAKLMDVFKSVDKSEPSVKHLQGLWSGFKQAPPSVERWDTGVDSDLLRFVGAASVKTPDGFNLHSHLKKTHVEARINKLTQGEGLDWATAEALAFGSILLDGQDVRISGQDVGRGTFNHRHAMLVDQEGDNIFVPLNNIEAAQKGKIEVANNLLSEEAILGYEFGMSIENPNR</sequence>
<evidence type="ECO:0000256" key="2">
    <source>
        <dbReference type="ARBA" id="ARBA00004173"/>
    </source>
</evidence>
<evidence type="ECO:0000313" key="11">
    <source>
        <dbReference type="Proteomes" id="UP001177023"/>
    </source>
</evidence>
<dbReference type="PANTHER" id="PTHR23152:SF4">
    <property type="entry name" value="2-OXOADIPATE DEHYDROGENASE COMPLEX COMPONENT E1"/>
    <property type="match status" value="1"/>
</dbReference>
<dbReference type="Pfam" id="PF00676">
    <property type="entry name" value="E1_dh"/>
    <property type="match status" value="1"/>
</dbReference>
<evidence type="ECO:0000259" key="9">
    <source>
        <dbReference type="Pfam" id="PF02779"/>
    </source>
</evidence>
<reference evidence="10" key="1">
    <citation type="submission" date="2023-06" db="EMBL/GenBank/DDBJ databases">
        <authorList>
            <person name="Delattre M."/>
        </authorList>
    </citation>
    <scope>NUCLEOTIDE SEQUENCE</scope>
    <source>
        <strain evidence="10">AF72</strain>
    </source>
</reference>
<dbReference type="InterPro" id="IPR029061">
    <property type="entry name" value="THDP-binding"/>
</dbReference>